<keyword evidence="4" id="KW-1185">Reference proteome</keyword>
<keyword evidence="1" id="KW-0732">Signal</keyword>
<accession>A0A1Q9ATS8</accession>
<name>A0A1Q9ATS8_9HYPH</name>
<evidence type="ECO:0000256" key="1">
    <source>
        <dbReference type="ARBA" id="ARBA00022729"/>
    </source>
</evidence>
<evidence type="ECO:0000313" key="3">
    <source>
        <dbReference type="EMBL" id="OLP58769.1"/>
    </source>
</evidence>
<proteinExistence type="predicted"/>
<evidence type="ECO:0000313" key="4">
    <source>
        <dbReference type="Proteomes" id="UP000186364"/>
    </source>
</evidence>
<dbReference type="EMBL" id="MKIP01000057">
    <property type="protein sequence ID" value="OLP58769.1"/>
    <property type="molecule type" value="Genomic_DNA"/>
</dbReference>
<dbReference type="AlphaFoldDB" id="A0A1Q9ATS8"/>
<protein>
    <recommendedName>
        <fullName evidence="2">DUF4174 domain-containing protein</fullName>
    </recommendedName>
</protein>
<evidence type="ECO:0000259" key="2">
    <source>
        <dbReference type="Pfam" id="PF13778"/>
    </source>
</evidence>
<sequence>MFKSLVAEVLGVGSDPVESGASLRDFEWKYRVIAIFEDDDHVQATEQARRFLADPEDLRSRDLVLLSVGRDHVRALFGAGDALSAEAIRQDLDVAPGFFGLALIGKDGTVKLLIDRLVEPSDIFERIDQMPMRQNEMRH</sequence>
<organism evidence="3 4">
    <name type="scientific">Xaviernesmea oryzae</name>
    <dbReference type="NCBI Taxonomy" id="464029"/>
    <lineage>
        <taxon>Bacteria</taxon>
        <taxon>Pseudomonadati</taxon>
        <taxon>Pseudomonadota</taxon>
        <taxon>Alphaproteobacteria</taxon>
        <taxon>Hyphomicrobiales</taxon>
        <taxon>Rhizobiaceae</taxon>
        <taxon>Rhizobium/Agrobacterium group</taxon>
        <taxon>Xaviernesmea</taxon>
    </lineage>
</organism>
<dbReference type="OrthoDB" id="7362103at2"/>
<reference evidence="3 4" key="1">
    <citation type="submission" date="2016-09" db="EMBL/GenBank/DDBJ databases">
        <title>Rhizobium sp. nov., a novel species isolated from the rice rhizosphere.</title>
        <authorList>
            <person name="Zhao J."/>
            <person name="Zhang X."/>
        </authorList>
    </citation>
    <scope>NUCLEOTIDE SEQUENCE [LARGE SCALE GENOMIC DNA]</scope>
    <source>
        <strain evidence="3 4">1.7048</strain>
    </source>
</reference>
<comment type="caution">
    <text evidence="3">The sequence shown here is derived from an EMBL/GenBank/DDBJ whole genome shotgun (WGS) entry which is preliminary data.</text>
</comment>
<dbReference type="InterPro" id="IPR025232">
    <property type="entry name" value="DUF4174"/>
</dbReference>
<feature type="domain" description="DUF4174" evidence="2">
    <location>
        <begin position="23"/>
        <end position="136"/>
    </location>
</feature>
<dbReference type="Proteomes" id="UP000186364">
    <property type="component" value="Unassembled WGS sequence"/>
</dbReference>
<dbReference type="Pfam" id="PF13778">
    <property type="entry name" value="DUF4174"/>
    <property type="match status" value="1"/>
</dbReference>
<gene>
    <name evidence="3" type="ORF">BJF93_16650</name>
</gene>